<gene>
    <name evidence="1" type="ORF">PBV87_19085</name>
</gene>
<dbReference type="RefSeq" id="WP_271013391.1">
    <property type="nucleotide sequence ID" value="NZ_JAQIFT010000066.1"/>
</dbReference>
<comment type="caution">
    <text evidence="1">The sequence shown here is derived from an EMBL/GenBank/DDBJ whole genome shotgun (WGS) entry which is preliminary data.</text>
</comment>
<dbReference type="Gene3D" id="3.40.630.30">
    <property type="match status" value="1"/>
</dbReference>
<accession>A0AA42DRC6</accession>
<organism evidence="1 2">
    <name type="scientific">Holtiella tumoricola</name>
    <dbReference type="NCBI Taxonomy" id="3018743"/>
    <lineage>
        <taxon>Bacteria</taxon>
        <taxon>Bacillati</taxon>
        <taxon>Bacillota</taxon>
        <taxon>Clostridia</taxon>
        <taxon>Lachnospirales</taxon>
        <taxon>Cellulosilyticaceae</taxon>
        <taxon>Holtiella</taxon>
    </lineage>
</organism>
<keyword evidence="2" id="KW-1185">Reference proteome</keyword>
<dbReference type="AlphaFoldDB" id="A0AA42DRC6"/>
<evidence type="ECO:0000313" key="1">
    <source>
        <dbReference type="EMBL" id="MDA3733586.1"/>
    </source>
</evidence>
<name>A0AA42DRC6_9FIRM</name>
<protein>
    <submittedName>
        <fullName evidence="1">N-acetyltransferase</fullName>
    </submittedName>
</protein>
<dbReference type="EMBL" id="JAQIFT010000066">
    <property type="protein sequence ID" value="MDA3733586.1"/>
    <property type="molecule type" value="Genomic_DNA"/>
</dbReference>
<dbReference type="Proteomes" id="UP001169242">
    <property type="component" value="Unassembled WGS sequence"/>
</dbReference>
<proteinExistence type="predicted"/>
<reference evidence="1" key="1">
    <citation type="journal article" date="2023" name="Int. J. Syst. Evol. Microbiol.">
        <title>&lt;i&gt;Holtiella tumoricola&lt;/i&gt; gen. nov. sp. nov., isolated from a human clinical sample.</title>
        <authorList>
            <person name="Allen-Vercoe E."/>
            <person name="Daigneault M.C."/>
            <person name="Vancuren S.J."/>
            <person name="Cochrane K."/>
            <person name="O'Neal L.L."/>
            <person name="Sankaranarayanan K."/>
            <person name="Lawson P.A."/>
        </authorList>
    </citation>
    <scope>NUCLEOTIDE SEQUENCE</scope>
    <source>
        <strain evidence="1">CC70A</strain>
    </source>
</reference>
<sequence>MEQEQGLNIHPLSPELLPLAERFSSGNTYLDGFLQNGDYSLSANIGKTYVFLAEENNEIIGYYNLGMSSVDRIEEVSGNNRYIRMGGAININYFALDERYHRQVYDTLPWGDKIYLSDILLIECLERIEGITNQHIGATFVTLNSTKEGYNLYKRNGFEELEYDMRFTMEDSDHDCTQLYRWVNEDF</sequence>
<dbReference type="InterPro" id="IPR016181">
    <property type="entry name" value="Acyl_CoA_acyltransferase"/>
</dbReference>
<dbReference type="SUPFAM" id="SSF55729">
    <property type="entry name" value="Acyl-CoA N-acyltransferases (Nat)"/>
    <property type="match status" value="1"/>
</dbReference>
<evidence type="ECO:0000313" key="2">
    <source>
        <dbReference type="Proteomes" id="UP001169242"/>
    </source>
</evidence>